<comment type="catalytic activity">
    <reaction evidence="1 12 13">
        <text>[protein]-peptidylproline (omega=180) = [protein]-peptidylproline (omega=0)</text>
        <dbReference type="Rhea" id="RHEA:16237"/>
        <dbReference type="Rhea" id="RHEA-COMP:10747"/>
        <dbReference type="Rhea" id="RHEA-COMP:10748"/>
        <dbReference type="ChEBI" id="CHEBI:83833"/>
        <dbReference type="ChEBI" id="CHEBI:83834"/>
        <dbReference type="EC" id="5.2.1.8"/>
    </reaction>
</comment>
<dbReference type="NCBIfam" id="TIGR00115">
    <property type="entry name" value="tig"/>
    <property type="match status" value="1"/>
</dbReference>
<evidence type="ECO:0000256" key="6">
    <source>
        <dbReference type="ARBA" id="ARBA00023110"/>
    </source>
</evidence>
<comment type="similarity">
    <text evidence="2 12 14">Belongs to the FKBP-type PPIase family. Tig subfamily.</text>
</comment>
<dbReference type="Pfam" id="PF05698">
    <property type="entry name" value="Trigger_C"/>
    <property type="match status" value="1"/>
</dbReference>
<evidence type="ECO:0000256" key="10">
    <source>
        <dbReference type="ARBA" id="ARBA00024849"/>
    </source>
</evidence>
<dbReference type="EC" id="5.2.1.8" evidence="3 12"/>
<organism evidence="17 18">
    <name type="scientific">Solibaculum intestinale</name>
    <dbReference type="NCBI Taxonomy" id="3133165"/>
    <lineage>
        <taxon>Bacteria</taxon>
        <taxon>Bacillati</taxon>
        <taxon>Bacillota</taxon>
        <taxon>Clostridia</taxon>
        <taxon>Eubacteriales</taxon>
        <taxon>Oscillospiraceae</taxon>
        <taxon>Solibaculum</taxon>
    </lineage>
</organism>
<evidence type="ECO:0000259" key="16">
    <source>
        <dbReference type="PROSITE" id="PS50059"/>
    </source>
</evidence>
<comment type="subcellular location">
    <subcellularLocation>
        <location evidence="12">Cytoplasm</location>
    </subcellularLocation>
    <text evidence="12">About half TF is bound to the ribosome near the polypeptide exit tunnel while the other half is free in the cytoplasm.</text>
</comment>
<evidence type="ECO:0000256" key="8">
    <source>
        <dbReference type="ARBA" id="ARBA00023235"/>
    </source>
</evidence>
<keyword evidence="9 12" id="KW-0131">Cell cycle</keyword>
<evidence type="ECO:0000313" key="17">
    <source>
        <dbReference type="EMBL" id="MEQ2439255.1"/>
    </source>
</evidence>
<dbReference type="InterPro" id="IPR046357">
    <property type="entry name" value="PPIase_dom_sf"/>
</dbReference>
<dbReference type="PIRSF" id="PIRSF003095">
    <property type="entry name" value="Trigger_factor"/>
    <property type="match status" value="1"/>
</dbReference>
<dbReference type="PANTHER" id="PTHR30560:SF3">
    <property type="entry name" value="TRIGGER FACTOR-LIKE PROTEIN TIG, CHLOROPLASTIC"/>
    <property type="match status" value="1"/>
</dbReference>
<comment type="caution">
    <text evidence="17">The sequence shown here is derived from an EMBL/GenBank/DDBJ whole genome shotgun (WGS) entry which is preliminary data.</text>
</comment>
<gene>
    <name evidence="12 17" type="primary">tig</name>
    <name evidence="17" type="ORF">WMO26_00260</name>
</gene>
<evidence type="ECO:0000256" key="4">
    <source>
        <dbReference type="ARBA" id="ARBA00016902"/>
    </source>
</evidence>
<evidence type="ECO:0000313" key="18">
    <source>
        <dbReference type="Proteomes" id="UP001489509"/>
    </source>
</evidence>
<evidence type="ECO:0000256" key="9">
    <source>
        <dbReference type="ARBA" id="ARBA00023306"/>
    </source>
</evidence>
<keyword evidence="8 12" id="KW-0413">Isomerase</keyword>
<keyword evidence="6 12" id="KW-0697">Rotamase</keyword>
<dbReference type="RefSeq" id="WP_349217507.1">
    <property type="nucleotide sequence ID" value="NZ_JBBMFD010000001.1"/>
</dbReference>
<dbReference type="Proteomes" id="UP001489509">
    <property type="component" value="Unassembled WGS sequence"/>
</dbReference>
<dbReference type="Gene3D" id="3.30.70.1050">
    <property type="entry name" value="Trigger factor ribosome-binding domain"/>
    <property type="match status" value="1"/>
</dbReference>
<dbReference type="Pfam" id="PF00254">
    <property type="entry name" value="FKBP_C"/>
    <property type="match status" value="1"/>
</dbReference>
<feature type="compositionally biased region" description="Acidic residues" evidence="15">
    <location>
        <begin position="424"/>
        <end position="446"/>
    </location>
</feature>
<evidence type="ECO:0000256" key="7">
    <source>
        <dbReference type="ARBA" id="ARBA00023186"/>
    </source>
</evidence>
<dbReference type="InterPro" id="IPR027304">
    <property type="entry name" value="Trigger_fact/SurA_dom_sf"/>
</dbReference>
<evidence type="ECO:0000256" key="2">
    <source>
        <dbReference type="ARBA" id="ARBA00005464"/>
    </source>
</evidence>
<dbReference type="PANTHER" id="PTHR30560">
    <property type="entry name" value="TRIGGER FACTOR CHAPERONE AND PEPTIDYL-PROLYL CIS/TRANS ISOMERASE"/>
    <property type="match status" value="1"/>
</dbReference>
<feature type="region of interest" description="Disordered" evidence="15">
    <location>
        <begin position="423"/>
        <end position="446"/>
    </location>
</feature>
<dbReference type="SUPFAM" id="SSF109998">
    <property type="entry name" value="Triger factor/SurA peptide-binding domain-like"/>
    <property type="match status" value="1"/>
</dbReference>
<dbReference type="Pfam" id="PF05697">
    <property type="entry name" value="Trigger_N"/>
    <property type="match status" value="1"/>
</dbReference>
<comment type="domain">
    <text evidence="12">Consists of 3 domains; the N-terminus binds the ribosome, the middle domain has PPIase activity, while the C-terminus has intrinsic chaperone activity on its own.</text>
</comment>
<dbReference type="InterPro" id="IPR001179">
    <property type="entry name" value="PPIase_FKBP_dom"/>
</dbReference>
<name>A0ABV1DW23_9FIRM</name>
<evidence type="ECO:0000256" key="5">
    <source>
        <dbReference type="ARBA" id="ARBA00022618"/>
    </source>
</evidence>
<accession>A0ABV1DW23</accession>
<keyword evidence="12" id="KW-0963">Cytoplasm</keyword>
<dbReference type="Gene3D" id="3.10.50.40">
    <property type="match status" value="1"/>
</dbReference>
<evidence type="ECO:0000256" key="1">
    <source>
        <dbReference type="ARBA" id="ARBA00000971"/>
    </source>
</evidence>
<protein>
    <recommendedName>
        <fullName evidence="4 12">Trigger factor</fullName>
        <shortName evidence="12">TF</shortName>
        <ecNumber evidence="3 12">5.2.1.8</ecNumber>
    </recommendedName>
    <alternativeName>
        <fullName evidence="11 12">PPIase</fullName>
    </alternativeName>
</protein>
<evidence type="ECO:0000256" key="11">
    <source>
        <dbReference type="ARBA" id="ARBA00029986"/>
    </source>
</evidence>
<dbReference type="Gene3D" id="1.10.3120.10">
    <property type="entry name" value="Trigger factor, C-terminal domain"/>
    <property type="match status" value="1"/>
</dbReference>
<proteinExistence type="inferred from homology"/>
<dbReference type="InterPro" id="IPR005215">
    <property type="entry name" value="Trig_fac"/>
</dbReference>
<dbReference type="GO" id="GO:0003755">
    <property type="term" value="F:peptidyl-prolyl cis-trans isomerase activity"/>
    <property type="evidence" value="ECO:0007669"/>
    <property type="project" value="UniProtKB-EC"/>
</dbReference>
<dbReference type="PROSITE" id="PS50059">
    <property type="entry name" value="FKBP_PPIASE"/>
    <property type="match status" value="1"/>
</dbReference>
<dbReference type="InterPro" id="IPR008880">
    <property type="entry name" value="Trigger_fac_C"/>
</dbReference>
<feature type="domain" description="PPIase FKBP-type" evidence="16">
    <location>
        <begin position="164"/>
        <end position="246"/>
    </location>
</feature>
<keyword evidence="18" id="KW-1185">Reference proteome</keyword>
<reference evidence="17 18" key="1">
    <citation type="submission" date="2024-03" db="EMBL/GenBank/DDBJ databases">
        <title>Human intestinal bacterial collection.</title>
        <authorList>
            <person name="Pauvert C."/>
            <person name="Hitch T.C.A."/>
            <person name="Clavel T."/>
        </authorList>
    </citation>
    <scope>NUCLEOTIDE SEQUENCE [LARGE SCALE GENOMIC DNA]</scope>
    <source>
        <strain evidence="17 18">CLA-JM-H44</strain>
    </source>
</reference>
<evidence type="ECO:0000256" key="12">
    <source>
        <dbReference type="HAMAP-Rule" id="MF_00303"/>
    </source>
</evidence>
<dbReference type="EMBL" id="JBBMFD010000001">
    <property type="protein sequence ID" value="MEQ2439255.1"/>
    <property type="molecule type" value="Genomic_DNA"/>
</dbReference>
<evidence type="ECO:0000256" key="15">
    <source>
        <dbReference type="SAM" id="MobiDB-lite"/>
    </source>
</evidence>
<dbReference type="InterPro" id="IPR037041">
    <property type="entry name" value="Trigger_fac_C_sf"/>
</dbReference>
<comment type="function">
    <text evidence="10 12">Involved in protein export. Acts as a chaperone by maintaining the newly synthesized protein in an open conformation. Functions as a peptidyl-prolyl cis-trans isomerase.</text>
</comment>
<keyword evidence="7 12" id="KW-0143">Chaperone</keyword>
<dbReference type="SUPFAM" id="SSF102735">
    <property type="entry name" value="Trigger factor ribosome-binding domain"/>
    <property type="match status" value="1"/>
</dbReference>
<evidence type="ECO:0000256" key="14">
    <source>
        <dbReference type="RuleBase" id="RU003914"/>
    </source>
</evidence>
<dbReference type="HAMAP" id="MF_00303">
    <property type="entry name" value="Trigger_factor_Tig"/>
    <property type="match status" value="1"/>
</dbReference>
<evidence type="ECO:0000256" key="3">
    <source>
        <dbReference type="ARBA" id="ARBA00013194"/>
    </source>
</evidence>
<dbReference type="InterPro" id="IPR036611">
    <property type="entry name" value="Trigger_fac_ribosome-bd_sf"/>
</dbReference>
<evidence type="ECO:0000256" key="13">
    <source>
        <dbReference type="PROSITE-ProRule" id="PRU00277"/>
    </source>
</evidence>
<dbReference type="SUPFAM" id="SSF54534">
    <property type="entry name" value="FKBP-like"/>
    <property type="match status" value="1"/>
</dbReference>
<keyword evidence="5 12" id="KW-0132">Cell division</keyword>
<sequence length="446" mass="50366">MSLKAVNKVDTNRYELEIEVSPESFEEAVSKAFRKNASKISIPGFRKGKAPRAFIEKVYGENFFYEDAVNDLYPQALEAAVEESGLDLVEDKIDTEVVSVGKEGVVFKSKVTTKPEVEISEYKGLKATRAVKPVTDADVDAELTRLQERNGRIVTVEDRPAQEGDTAVIDFEGFVDGVAFEGGKGEDHALVLGSGQFIPGFEEQVMGHSANDAFDVDVTFPEDYHAKDLAGKEAIFKVKVHEVKTRELPELDDEFAKDVSEYDTLDELKADVKTKLEEKANKSADDLVENQLIDQLIERMTAEVPEAMYERRIDQDVNDFAYRLQSSGLDLNTYLQYTGMDMESFRKTFRDVAERQVKVRLALEKIAAMENLQPTEEELEAEYKKMAENYHIDFDKVKNAIPEKDLKMDLAVEKAVQLVKDNAEITEGEYKEEEPDEDEETEEAAE</sequence>
<dbReference type="InterPro" id="IPR008881">
    <property type="entry name" value="Trigger_fac_ribosome-bd_bac"/>
</dbReference>